<accession>A0A0E9XCH2</accession>
<evidence type="ECO:0000313" key="1">
    <source>
        <dbReference type="EMBL" id="JAH99540.1"/>
    </source>
</evidence>
<protein>
    <submittedName>
        <fullName evidence="1">Uncharacterized protein</fullName>
    </submittedName>
</protein>
<proteinExistence type="predicted"/>
<name>A0A0E9XCH2_ANGAN</name>
<dbReference type="EMBL" id="GBXM01009037">
    <property type="protein sequence ID" value="JAH99540.1"/>
    <property type="molecule type" value="Transcribed_RNA"/>
</dbReference>
<sequence>MARYSVGIMSLAKTVNPNLLNRMAPVCTQSGKARPRKVIPGIMPFLD</sequence>
<dbReference type="AlphaFoldDB" id="A0A0E9XCH2"/>
<reference evidence="1" key="2">
    <citation type="journal article" date="2015" name="Fish Shellfish Immunol.">
        <title>Early steps in the European eel (Anguilla anguilla)-Vibrio vulnificus interaction in the gills: Role of the RtxA13 toxin.</title>
        <authorList>
            <person name="Callol A."/>
            <person name="Pajuelo D."/>
            <person name="Ebbesson L."/>
            <person name="Teles M."/>
            <person name="MacKenzie S."/>
            <person name="Amaro C."/>
        </authorList>
    </citation>
    <scope>NUCLEOTIDE SEQUENCE</scope>
</reference>
<reference evidence="1" key="1">
    <citation type="submission" date="2014-11" db="EMBL/GenBank/DDBJ databases">
        <authorList>
            <person name="Amaro Gonzalez C."/>
        </authorList>
    </citation>
    <scope>NUCLEOTIDE SEQUENCE</scope>
</reference>
<organism evidence="1">
    <name type="scientific">Anguilla anguilla</name>
    <name type="common">European freshwater eel</name>
    <name type="synonym">Muraena anguilla</name>
    <dbReference type="NCBI Taxonomy" id="7936"/>
    <lineage>
        <taxon>Eukaryota</taxon>
        <taxon>Metazoa</taxon>
        <taxon>Chordata</taxon>
        <taxon>Craniata</taxon>
        <taxon>Vertebrata</taxon>
        <taxon>Euteleostomi</taxon>
        <taxon>Actinopterygii</taxon>
        <taxon>Neopterygii</taxon>
        <taxon>Teleostei</taxon>
        <taxon>Anguilliformes</taxon>
        <taxon>Anguillidae</taxon>
        <taxon>Anguilla</taxon>
    </lineage>
</organism>